<accession>A0AC55DIU0</accession>
<protein>
    <submittedName>
        <fullName evidence="2">Cytochrome c oxidase subunit NDUFA4-like</fullName>
    </submittedName>
</protein>
<gene>
    <name evidence="2" type="primary">LOC115871468</name>
</gene>
<sequence length="85" mass="9825">MLHQILGQDKKYLSFIPLFVFIRGGGTGASLYVIRLVLFNPDISWDKKNNPEPWNGNWDLGPNEQYKFFTVNTDYSKLKKEGPAF</sequence>
<proteinExistence type="predicted"/>
<organism evidence="1 2">
    <name type="scientific">Echinops telfairi</name>
    <name type="common">Lesser hedgehog tenrec</name>
    <dbReference type="NCBI Taxonomy" id="9371"/>
    <lineage>
        <taxon>Eukaryota</taxon>
        <taxon>Metazoa</taxon>
        <taxon>Chordata</taxon>
        <taxon>Craniata</taxon>
        <taxon>Vertebrata</taxon>
        <taxon>Euteleostomi</taxon>
        <taxon>Mammalia</taxon>
        <taxon>Eutheria</taxon>
        <taxon>Afrotheria</taxon>
        <taxon>Tenrecidae</taxon>
        <taxon>Tenrecinae</taxon>
        <taxon>Echinops</taxon>
    </lineage>
</organism>
<dbReference type="RefSeq" id="XP_045151665.1">
    <property type="nucleotide sequence ID" value="XM_045295730.1"/>
</dbReference>
<keyword evidence="1" id="KW-1185">Reference proteome</keyword>
<evidence type="ECO:0000313" key="2">
    <source>
        <dbReference type="RefSeq" id="XP_045151665.1"/>
    </source>
</evidence>
<name>A0AC55DIU0_ECHTE</name>
<evidence type="ECO:0000313" key="1">
    <source>
        <dbReference type="Proteomes" id="UP000694863"/>
    </source>
</evidence>
<dbReference type="Proteomes" id="UP000694863">
    <property type="component" value="Unplaced"/>
</dbReference>
<reference evidence="2" key="1">
    <citation type="submission" date="2025-08" db="UniProtKB">
        <authorList>
            <consortium name="RefSeq"/>
        </authorList>
    </citation>
    <scope>IDENTIFICATION</scope>
</reference>